<dbReference type="Pfam" id="PF02576">
    <property type="entry name" value="RimP_N"/>
    <property type="match status" value="1"/>
</dbReference>
<dbReference type="PANTHER" id="PTHR33867">
    <property type="entry name" value="RIBOSOME MATURATION FACTOR RIMP"/>
    <property type="match status" value="1"/>
</dbReference>
<comment type="function">
    <text evidence="3">Required for maturation of 30S ribosomal subunits.</text>
</comment>
<keyword evidence="2 3" id="KW-0690">Ribosome biogenesis</keyword>
<evidence type="ECO:0000313" key="6">
    <source>
        <dbReference type="EMBL" id="TYP82700.1"/>
    </source>
</evidence>
<dbReference type="InterPro" id="IPR028998">
    <property type="entry name" value="RimP_C"/>
</dbReference>
<comment type="similarity">
    <text evidence="3">Belongs to the RimP family.</text>
</comment>
<dbReference type="InterPro" id="IPR003728">
    <property type="entry name" value="Ribosome_maturation_RimP"/>
</dbReference>
<evidence type="ECO:0000313" key="7">
    <source>
        <dbReference type="Proteomes" id="UP000322499"/>
    </source>
</evidence>
<dbReference type="RefSeq" id="WP_166535022.1">
    <property type="nucleotide sequence ID" value="NZ_VNHW01000019.1"/>
</dbReference>
<dbReference type="InterPro" id="IPR035956">
    <property type="entry name" value="RimP_N_sf"/>
</dbReference>
<dbReference type="AlphaFoldDB" id="A0A5S5CR82"/>
<dbReference type="EMBL" id="VNHW01000019">
    <property type="protein sequence ID" value="TYP82700.1"/>
    <property type="molecule type" value="Genomic_DNA"/>
</dbReference>
<sequence>MSASRGTQRSDPATARLTGWIEPAVTGAGYDLEELVVTPAGRRSVVRVVVDRDEGVTLDGIAEVSRAVSEVLDRNDDGMGRTPYVLEVTSPGVDRPLTDERHWRRNTGRLVVVAVGPAGASEQLTGRVTAVDGQGVTLAVEAKGKPGAKKRPPQPRLVPWAELGAGRVQVEFARAGDPADDDSAVDDSALDDSAEQDGAEDDAAEHDGPDRAGLADDDGGDT</sequence>
<dbReference type="HAMAP" id="MF_01077">
    <property type="entry name" value="RimP"/>
    <property type="match status" value="1"/>
</dbReference>
<organism evidence="6 7">
    <name type="scientific">Blastococcus xanthinilyticus</name>
    <dbReference type="NCBI Taxonomy" id="1564164"/>
    <lineage>
        <taxon>Bacteria</taxon>
        <taxon>Bacillati</taxon>
        <taxon>Actinomycetota</taxon>
        <taxon>Actinomycetes</taxon>
        <taxon>Geodermatophilales</taxon>
        <taxon>Geodermatophilaceae</taxon>
        <taxon>Blastococcus</taxon>
    </lineage>
</organism>
<keyword evidence="1 3" id="KW-0963">Cytoplasm</keyword>
<dbReference type="CDD" id="cd01734">
    <property type="entry name" value="YlxS_C"/>
    <property type="match status" value="1"/>
</dbReference>
<dbReference type="Gene3D" id="3.30.300.70">
    <property type="entry name" value="RimP-like superfamily, N-terminal"/>
    <property type="match status" value="1"/>
</dbReference>
<evidence type="ECO:0000256" key="2">
    <source>
        <dbReference type="ARBA" id="ARBA00022517"/>
    </source>
</evidence>
<reference evidence="6 7" key="1">
    <citation type="submission" date="2019-07" db="EMBL/GenBank/DDBJ databases">
        <title>Genomic Encyclopedia of Archaeal and Bacterial Type Strains, Phase II (KMG-II): from individual species to whole genera.</title>
        <authorList>
            <person name="Goeker M."/>
        </authorList>
    </citation>
    <scope>NUCLEOTIDE SEQUENCE [LARGE SCALE GENOMIC DNA]</scope>
    <source>
        <strain evidence="6 7">DSM 46842</strain>
    </source>
</reference>
<dbReference type="Proteomes" id="UP000322499">
    <property type="component" value="Unassembled WGS sequence"/>
</dbReference>
<keyword evidence="7" id="KW-1185">Reference proteome</keyword>
<evidence type="ECO:0000256" key="3">
    <source>
        <dbReference type="HAMAP-Rule" id="MF_01077"/>
    </source>
</evidence>
<feature type="compositionally biased region" description="Basic and acidic residues" evidence="4">
    <location>
        <begin position="205"/>
        <end position="214"/>
    </location>
</feature>
<protein>
    <recommendedName>
        <fullName evidence="3">Ribosome maturation factor RimP</fullName>
    </recommendedName>
</protein>
<accession>A0A5S5CR82</accession>
<dbReference type="GO" id="GO:0006412">
    <property type="term" value="P:translation"/>
    <property type="evidence" value="ECO:0007669"/>
    <property type="project" value="TreeGrafter"/>
</dbReference>
<evidence type="ECO:0000256" key="4">
    <source>
        <dbReference type="SAM" id="MobiDB-lite"/>
    </source>
</evidence>
<comment type="subcellular location">
    <subcellularLocation>
        <location evidence="3">Cytoplasm</location>
    </subcellularLocation>
</comment>
<dbReference type="SUPFAM" id="SSF75420">
    <property type="entry name" value="YhbC-like, N-terminal domain"/>
    <property type="match status" value="1"/>
</dbReference>
<name>A0A5S5CR82_9ACTN</name>
<dbReference type="PANTHER" id="PTHR33867:SF1">
    <property type="entry name" value="RIBOSOME MATURATION FACTOR RIMP"/>
    <property type="match status" value="1"/>
</dbReference>
<proteinExistence type="inferred from homology"/>
<dbReference type="GO" id="GO:0005829">
    <property type="term" value="C:cytosol"/>
    <property type="evidence" value="ECO:0007669"/>
    <property type="project" value="TreeGrafter"/>
</dbReference>
<feature type="domain" description="Ribosome maturation factor RimP N-terminal" evidence="5">
    <location>
        <begin position="21"/>
        <end position="94"/>
    </location>
</feature>
<dbReference type="NCBIfam" id="NF000930">
    <property type="entry name" value="PRK00092.2-2"/>
    <property type="match status" value="1"/>
</dbReference>
<evidence type="ECO:0000259" key="5">
    <source>
        <dbReference type="Pfam" id="PF02576"/>
    </source>
</evidence>
<evidence type="ECO:0000256" key="1">
    <source>
        <dbReference type="ARBA" id="ARBA00022490"/>
    </source>
</evidence>
<gene>
    <name evidence="3" type="primary">rimP</name>
    <name evidence="6" type="ORF">BD833_11923</name>
</gene>
<dbReference type="InterPro" id="IPR028989">
    <property type="entry name" value="RimP_N"/>
</dbReference>
<dbReference type="GO" id="GO:0000028">
    <property type="term" value="P:ribosomal small subunit assembly"/>
    <property type="evidence" value="ECO:0007669"/>
    <property type="project" value="TreeGrafter"/>
</dbReference>
<feature type="region of interest" description="Disordered" evidence="4">
    <location>
        <begin position="174"/>
        <end position="222"/>
    </location>
</feature>
<feature type="compositionally biased region" description="Acidic residues" evidence="4">
    <location>
        <begin position="178"/>
        <end position="204"/>
    </location>
</feature>
<comment type="caution">
    <text evidence="6">The sequence shown here is derived from an EMBL/GenBank/DDBJ whole genome shotgun (WGS) entry which is preliminary data.</text>
</comment>